<dbReference type="InterPro" id="IPR002110">
    <property type="entry name" value="Ankyrin_rpt"/>
</dbReference>
<gene>
    <name evidence="4" type="ORF">P154DRAFT_389882</name>
</gene>
<evidence type="ECO:0000256" key="1">
    <source>
        <dbReference type="ARBA" id="ARBA00022737"/>
    </source>
</evidence>
<dbReference type="InterPro" id="IPR036770">
    <property type="entry name" value="Ankyrin_rpt-contain_sf"/>
</dbReference>
<keyword evidence="2 3" id="KW-0040">ANK repeat</keyword>
<feature type="non-terminal residue" evidence="4">
    <location>
        <position position="1"/>
    </location>
</feature>
<keyword evidence="1" id="KW-0677">Repeat</keyword>
<name>A0A6A5WFM7_9PLEO</name>
<feature type="repeat" description="ANK" evidence="3">
    <location>
        <begin position="8"/>
        <end position="40"/>
    </location>
</feature>
<dbReference type="SMART" id="SM00248">
    <property type="entry name" value="ANK"/>
    <property type="match status" value="2"/>
</dbReference>
<proteinExistence type="predicted"/>
<dbReference type="Pfam" id="PF13637">
    <property type="entry name" value="Ank_4"/>
    <property type="match status" value="1"/>
</dbReference>
<evidence type="ECO:0000313" key="4">
    <source>
        <dbReference type="EMBL" id="KAF1998961.1"/>
    </source>
</evidence>
<dbReference type="PANTHER" id="PTHR24173:SF74">
    <property type="entry name" value="ANKYRIN REPEAT DOMAIN-CONTAINING PROTEIN 16"/>
    <property type="match status" value="1"/>
</dbReference>
<dbReference type="PROSITE" id="PS50088">
    <property type="entry name" value="ANK_REPEAT"/>
    <property type="match status" value="2"/>
</dbReference>
<dbReference type="PANTHER" id="PTHR24173">
    <property type="entry name" value="ANKYRIN REPEAT CONTAINING"/>
    <property type="match status" value="1"/>
</dbReference>
<accession>A0A6A5WFM7</accession>
<reference evidence="4" key="1">
    <citation type="journal article" date="2020" name="Stud. Mycol.">
        <title>101 Dothideomycetes genomes: a test case for predicting lifestyles and emergence of pathogens.</title>
        <authorList>
            <person name="Haridas S."/>
            <person name="Albert R."/>
            <person name="Binder M."/>
            <person name="Bloem J."/>
            <person name="Labutti K."/>
            <person name="Salamov A."/>
            <person name="Andreopoulos B."/>
            <person name="Baker S."/>
            <person name="Barry K."/>
            <person name="Bills G."/>
            <person name="Bluhm B."/>
            <person name="Cannon C."/>
            <person name="Castanera R."/>
            <person name="Culley D."/>
            <person name="Daum C."/>
            <person name="Ezra D."/>
            <person name="Gonzalez J."/>
            <person name="Henrissat B."/>
            <person name="Kuo A."/>
            <person name="Liang C."/>
            <person name="Lipzen A."/>
            <person name="Lutzoni F."/>
            <person name="Magnuson J."/>
            <person name="Mondo S."/>
            <person name="Nolan M."/>
            <person name="Ohm R."/>
            <person name="Pangilinan J."/>
            <person name="Park H.-J."/>
            <person name="Ramirez L."/>
            <person name="Alfaro M."/>
            <person name="Sun H."/>
            <person name="Tritt A."/>
            <person name="Yoshinaga Y."/>
            <person name="Zwiers L.-H."/>
            <person name="Turgeon B."/>
            <person name="Goodwin S."/>
            <person name="Spatafora J."/>
            <person name="Crous P."/>
            <person name="Grigoriev I."/>
        </authorList>
    </citation>
    <scope>NUCLEOTIDE SEQUENCE</scope>
    <source>
        <strain evidence="4">CBS 123094</strain>
    </source>
</reference>
<protein>
    <submittedName>
        <fullName evidence="4">Ankyrin</fullName>
    </submittedName>
</protein>
<dbReference type="SUPFAM" id="SSF48403">
    <property type="entry name" value="Ankyrin repeat"/>
    <property type="match status" value="1"/>
</dbReference>
<evidence type="ECO:0000256" key="3">
    <source>
        <dbReference type="PROSITE-ProRule" id="PRU00023"/>
    </source>
</evidence>
<dbReference type="EMBL" id="ML977599">
    <property type="protein sequence ID" value="KAF1998961.1"/>
    <property type="molecule type" value="Genomic_DNA"/>
</dbReference>
<feature type="non-terminal residue" evidence="4">
    <location>
        <position position="85"/>
    </location>
</feature>
<sequence length="85" mass="8745">DINVANSEGNNPLHIAAMSGSYDVAQYLLGLGADVDARSTDASKRTPLMFAAIHGSITVLHALLEAGAILDLPDNSGKTALELAV</sequence>
<evidence type="ECO:0000256" key="2">
    <source>
        <dbReference type="ARBA" id="ARBA00023043"/>
    </source>
</evidence>
<dbReference type="PROSITE" id="PS50297">
    <property type="entry name" value="ANK_REP_REGION"/>
    <property type="match status" value="2"/>
</dbReference>
<dbReference type="Gene3D" id="1.25.40.20">
    <property type="entry name" value="Ankyrin repeat-containing domain"/>
    <property type="match status" value="1"/>
</dbReference>
<feature type="repeat" description="ANK" evidence="3">
    <location>
        <begin position="43"/>
        <end position="75"/>
    </location>
</feature>
<dbReference type="AlphaFoldDB" id="A0A6A5WFM7"/>
<evidence type="ECO:0000313" key="5">
    <source>
        <dbReference type="Proteomes" id="UP000799779"/>
    </source>
</evidence>
<dbReference type="Proteomes" id="UP000799779">
    <property type="component" value="Unassembled WGS sequence"/>
</dbReference>
<dbReference type="OrthoDB" id="1577640at2759"/>
<keyword evidence="5" id="KW-1185">Reference proteome</keyword>
<organism evidence="4 5">
    <name type="scientific">Amniculicola lignicola CBS 123094</name>
    <dbReference type="NCBI Taxonomy" id="1392246"/>
    <lineage>
        <taxon>Eukaryota</taxon>
        <taxon>Fungi</taxon>
        <taxon>Dikarya</taxon>
        <taxon>Ascomycota</taxon>
        <taxon>Pezizomycotina</taxon>
        <taxon>Dothideomycetes</taxon>
        <taxon>Pleosporomycetidae</taxon>
        <taxon>Pleosporales</taxon>
        <taxon>Amniculicolaceae</taxon>
        <taxon>Amniculicola</taxon>
    </lineage>
</organism>